<dbReference type="InterPro" id="IPR001604">
    <property type="entry name" value="Endo_G_ENPP1-like_dom"/>
</dbReference>
<dbReference type="GO" id="GO:0006309">
    <property type="term" value="P:apoptotic DNA fragmentation"/>
    <property type="evidence" value="ECO:0007669"/>
    <property type="project" value="TreeGrafter"/>
</dbReference>
<comment type="similarity">
    <text evidence="1">Belongs to the DNA/RNA non-specific endonuclease family.</text>
</comment>
<protein>
    <recommendedName>
        <fullName evidence="10">DNA/RNA non-specific endonuclease domain-containing protein</fullName>
    </recommendedName>
</protein>
<dbReference type="Proteomes" id="UP001153620">
    <property type="component" value="Chromosome 1"/>
</dbReference>
<proteinExistence type="inferred from homology"/>
<evidence type="ECO:0000256" key="1">
    <source>
        <dbReference type="ARBA" id="ARBA00010052"/>
    </source>
</evidence>
<dbReference type="InterPro" id="IPR040255">
    <property type="entry name" value="Non-specific_endonuclease"/>
</dbReference>
<evidence type="ECO:0008006" key="10">
    <source>
        <dbReference type="Google" id="ProtNLM"/>
    </source>
</evidence>
<feature type="domain" description="DNA/RNA non-specific endonuclease/pyrophosphatase/phosphodiesterase" evidence="7">
    <location>
        <begin position="1"/>
        <end position="185"/>
    </location>
</feature>
<evidence type="ECO:0000256" key="5">
    <source>
        <dbReference type="PIRSR" id="PIRSR640255-2"/>
    </source>
</evidence>
<name>A0A9N9RMA6_9DIPT</name>
<evidence type="ECO:0000256" key="2">
    <source>
        <dbReference type="ARBA" id="ARBA00022722"/>
    </source>
</evidence>
<evidence type="ECO:0000256" key="4">
    <source>
        <dbReference type="PIRSR" id="PIRSR640255-1"/>
    </source>
</evidence>
<sequence length="194" mass="22919">MFGLNAVLTQPFINDEYTKKSENDYFWRIGLVTNDYLSKGHINPSADHPFQSWTKATYFYLNHVPQWQQLNQGVWFKIENFVRNESKTKDLVIFTGGHEIYSFRGQNLYIVDKNRRVEVPKFIWKLVITPRTSIAFVIMNTKSDSQRDPRMCSDRDLECLSFKGFDDYINKEDAGFLSCCNEESLYKMIGYRLM</sequence>
<dbReference type="GO" id="GO:0005743">
    <property type="term" value="C:mitochondrial inner membrane"/>
    <property type="evidence" value="ECO:0007669"/>
    <property type="project" value="TreeGrafter"/>
</dbReference>
<dbReference type="EMBL" id="OU895877">
    <property type="protein sequence ID" value="CAG9800967.1"/>
    <property type="molecule type" value="Genomic_DNA"/>
</dbReference>
<feature type="domain" description="ENPP1-3/EXOG-like endonuclease/phosphodiesterase" evidence="6">
    <location>
        <begin position="9"/>
        <end position="174"/>
    </location>
</feature>
<evidence type="ECO:0000259" key="6">
    <source>
        <dbReference type="SMART" id="SM00477"/>
    </source>
</evidence>
<evidence type="ECO:0000259" key="7">
    <source>
        <dbReference type="SMART" id="SM00892"/>
    </source>
</evidence>
<dbReference type="PANTHER" id="PTHR13966">
    <property type="entry name" value="ENDONUCLEASE RELATED"/>
    <property type="match status" value="1"/>
</dbReference>
<organism evidence="8 9">
    <name type="scientific">Chironomus riparius</name>
    <dbReference type="NCBI Taxonomy" id="315576"/>
    <lineage>
        <taxon>Eukaryota</taxon>
        <taxon>Metazoa</taxon>
        <taxon>Ecdysozoa</taxon>
        <taxon>Arthropoda</taxon>
        <taxon>Hexapoda</taxon>
        <taxon>Insecta</taxon>
        <taxon>Pterygota</taxon>
        <taxon>Neoptera</taxon>
        <taxon>Endopterygota</taxon>
        <taxon>Diptera</taxon>
        <taxon>Nematocera</taxon>
        <taxon>Chironomoidea</taxon>
        <taxon>Chironomidae</taxon>
        <taxon>Chironominae</taxon>
        <taxon>Chironomus</taxon>
    </lineage>
</organism>
<evidence type="ECO:0000313" key="8">
    <source>
        <dbReference type="EMBL" id="CAG9800967.1"/>
    </source>
</evidence>
<dbReference type="AlphaFoldDB" id="A0A9N9RMA6"/>
<reference evidence="8" key="1">
    <citation type="submission" date="2022-01" db="EMBL/GenBank/DDBJ databases">
        <authorList>
            <person name="King R."/>
        </authorList>
    </citation>
    <scope>NUCLEOTIDE SEQUENCE</scope>
</reference>
<dbReference type="InterPro" id="IPR020821">
    <property type="entry name" value="ENPP1-3/EXOG-like_nuc-like"/>
</dbReference>
<dbReference type="GO" id="GO:0046872">
    <property type="term" value="F:metal ion binding"/>
    <property type="evidence" value="ECO:0007669"/>
    <property type="project" value="UniProtKB-KW"/>
</dbReference>
<dbReference type="PANTHER" id="PTHR13966:SF17">
    <property type="entry name" value="ENDONUCLEASE-RELATED"/>
    <property type="match status" value="1"/>
</dbReference>
<dbReference type="Pfam" id="PF01223">
    <property type="entry name" value="Endonuclease_NS"/>
    <property type="match status" value="1"/>
</dbReference>
<dbReference type="InterPro" id="IPR044925">
    <property type="entry name" value="His-Me_finger_sf"/>
</dbReference>
<dbReference type="Gene3D" id="3.40.570.10">
    <property type="entry name" value="Extracellular Endonuclease, subunit A"/>
    <property type="match status" value="1"/>
</dbReference>
<dbReference type="OrthoDB" id="8194122at2759"/>
<keyword evidence="2" id="KW-0540">Nuclease</keyword>
<dbReference type="SMART" id="SM00477">
    <property type="entry name" value="NUC"/>
    <property type="match status" value="1"/>
</dbReference>
<keyword evidence="3" id="KW-0255">Endonuclease</keyword>
<feature type="binding site" evidence="5">
    <location>
        <position position="71"/>
    </location>
    <ligand>
        <name>Mg(2+)</name>
        <dbReference type="ChEBI" id="CHEBI:18420"/>
        <note>catalytic</note>
    </ligand>
</feature>
<dbReference type="InterPro" id="IPR044929">
    <property type="entry name" value="DNA/RNA_non-sp_Endonuclease_sf"/>
</dbReference>
<dbReference type="GO" id="GO:0003676">
    <property type="term" value="F:nucleic acid binding"/>
    <property type="evidence" value="ECO:0007669"/>
    <property type="project" value="InterPro"/>
</dbReference>
<keyword evidence="9" id="KW-1185">Reference proteome</keyword>
<evidence type="ECO:0000256" key="3">
    <source>
        <dbReference type="ARBA" id="ARBA00022759"/>
    </source>
</evidence>
<keyword evidence="5" id="KW-0479">Metal-binding</keyword>
<keyword evidence="3" id="KW-0378">Hydrolase</keyword>
<dbReference type="GO" id="GO:0005634">
    <property type="term" value="C:nucleus"/>
    <property type="evidence" value="ECO:0007669"/>
    <property type="project" value="TreeGrafter"/>
</dbReference>
<accession>A0A9N9RMA6</accession>
<evidence type="ECO:0000313" key="9">
    <source>
        <dbReference type="Proteomes" id="UP001153620"/>
    </source>
</evidence>
<gene>
    <name evidence="8" type="ORF">CHIRRI_LOCUS3904</name>
</gene>
<dbReference type="SMART" id="SM00892">
    <property type="entry name" value="Endonuclease_NS"/>
    <property type="match status" value="1"/>
</dbReference>
<dbReference type="GO" id="GO:0000014">
    <property type="term" value="F:single-stranded DNA endodeoxyribonuclease activity"/>
    <property type="evidence" value="ECO:0007669"/>
    <property type="project" value="TreeGrafter"/>
</dbReference>
<dbReference type="SUPFAM" id="SSF54060">
    <property type="entry name" value="His-Me finger endonucleases"/>
    <property type="match status" value="1"/>
</dbReference>
<feature type="active site" description="Proton acceptor" evidence="4">
    <location>
        <position position="41"/>
    </location>
</feature>
<dbReference type="GO" id="GO:0004521">
    <property type="term" value="F:RNA endonuclease activity"/>
    <property type="evidence" value="ECO:0007669"/>
    <property type="project" value="TreeGrafter"/>
</dbReference>
<reference evidence="8" key="2">
    <citation type="submission" date="2022-10" db="EMBL/GenBank/DDBJ databases">
        <authorList>
            <consortium name="ENA_rothamsted_submissions"/>
            <consortium name="culmorum"/>
            <person name="King R."/>
        </authorList>
    </citation>
    <scope>NUCLEOTIDE SEQUENCE</scope>
</reference>